<dbReference type="Gene3D" id="1.10.3210.10">
    <property type="entry name" value="Hypothetical protein af1432"/>
    <property type="match status" value="1"/>
</dbReference>
<dbReference type="SMART" id="SM00471">
    <property type="entry name" value="HDc"/>
    <property type="match status" value="1"/>
</dbReference>
<evidence type="ECO:0000259" key="1">
    <source>
        <dbReference type="SMART" id="SM00471"/>
    </source>
</evidence>
<gene>
    <name evidence="2" type="ORF">P0Y53_08065</name>
</gene>
<dbReference type="CDD" id="cd00077">
    <property type="entry name" value="HDc"/>
    <property type="match status" value="1"/>
</dbReference>
<dbReference type="InterPro" id="IPR006674">
    <property type="entry name" value="HD_domain"/>
</dbReference>
<proteinExistence type="predicted"/>
<name>A0AAJ5WWF8_9BACT</name>
<organism evidence="2 3">
    <name type="scientific">Candidatus Pseudobacter hemicellulosilyticus</name>
    <dbReference type="NCBI Taxonomy" id="3121375"/>
    <lineage>
        <taxon>Bacteria</taxon>
        <taxon>Pseudomonadati</taxon>
        <taxon>Bacteroidota</taxon>
        <taxon>Chitinophagia</taxon>
        <taxon>Chitinophagales</taxon>
        <taxon>Chitinophagaceae</taxon>
        <taxon>Pseudobacter</taxon>
    </lineage>
</organism>
<dbReference type="InterPro" id="IPR050135">
    <property type="entry name" value="dGTPase-like"/>
</dbReference>
<dbReference type="SUPFAM" id="SSF109604">
    <property type="entry name" value="HD-domain/PDEase-like"/>
    <property type="match status" value="1"/>
</dbReference>
<sequence>MADRLRKIINDPVYGFITLDHPLIFQVIAHPYYQRLRRIHQMAFAHLVYPGAVHTRLHHSLGAYHLMCNAIQELRSKGTEISPEEEIAAKVAILLHDVGHGPYSHALEKVLIEGVAHEQISLRIMQVMNQQLNGQLDMAIAIYTNTYSKHFLHQLISGQLDVDRMDYLSRDSFFTGVSEGVIGYDRILKMLTVRDGELMVEEKGVFSIEKFLVSRRLMYWQVYLHKTVLSGEKMLVRIIRRAKELISQGMDAKSATPTLDLYLQPAGDGPADLHLDQFCLLDDYDVLAAIKGWTAHPDKVLSMLCSALINRRLLKVKFQGEPFTEAFIAEHRNRICRELNITEKECSYLLFTGEAVSTTYNLVEEKINILFKDGSVKDISQVDNALIHKTLSTPVKKYYICYWTPNP</sequence>
<dbReference type="InterPro" id="IPR003607">
    <property type="entry name" value="HD/PDEase_dom"/>
</dbReference>
<feature type="domain" description="HD/PDEase" evidence="1">
    <location>
        <begin position="52"/>
        <end position="177"/>
    </location>
</feature>
<accession>A0AAJ5WWF8</accession>
<dbReference type="InterPro" id="IPR045509">
    <property type="entry name" value="HD_assoc_2"/>
</dbReference>
<evidence type="ECO:0000313" key="3">
    <source>
        <dbReference type="Proteomes" id="UP001220610"/>
    </source>
</evidence>
<dbReference type="AlphaFoldDB" id="A0AAJ5WWF8"/>
<evidence type="ECO:0000313" key="2">
    <source>
        <dbReference type="EMBL" id="WEK37454.1"/>
    </source>
</evidence>
<dbReference type="Pfam" id="PF19276">
    <property type="entry name" value="HD_assoc_2"/>
    <property type="match status" value="1"/>
</dbReference>
<dbReference type="GO" id="GO:0008832">
    <property type="term" value="F:dGTPase activity"/>
    <property type="evidence" value="ECO:0007669"/>
    <property type="project" value="TreeGrafter"/>
</dbReference>
<protein>
    <submittedName>
        <fullName evidence="2">HD domain-containing protein</fullName>
    </submittedName>
</protein>
<dbReference type="PANTHER" id="PTHR11373">
    <property type="entry name" value="DEOXYNUCLEOSIDE TRIPHOSPHATE TRIPHOSPHOHYDROLASE"/>
    <property type="match status" value="1"/>
</dbReference>
<dbReference type="Pfam" id="PF01966">
    <property type="entry name" value="HD"/>
    <property type="match status" value="1"/>
</dbReference>
<dbReference type="Proteomes" id="UP001220610">
    <property type="component" value="Chromosome"/>
</dbReference>
<dbReference type="PANTHER" id="PTHR11373:SF4">
    <property type="entry name" value="DEOXYNUCLEOSIDE TRIPHOSPHATE TRIPHOSPHOHYDROLASE SAMHD1"/>
    <property type="match status" value="1"/>
</dbReference>
<reference evidence="2" key="1">
    <citation type="submission" date="2023-03" db="EMBL/GenBank/DDBJ databases">
        <title>Andean soil-derived lignocellulolytic bacterial consortium as a source of novel taxa and putative plastic-active enzymes.</title>
        <authorList>
            <person name="Diaz-Garcia L."/>
            <person name="Chuvochina M."/>
            <person name="Feuerriegel G."/>
            <person name="Bunk B."/>
            <person name="Sproer C."/>
            <person name="Streit W.R."/>
            <person name="Rodriguez L.M."/>
            <person name="Overmann J."/>
            <person name="Jimenez D.J."/>
        </authorList>
    </citation>
    <scope>NUCLEOTIDE SEQUENCE</scope>
    <source>
        <strain evidence="2">MAG 7</strain>
    </source>
</reference>
<dbReference type="GO" id="GO:0006203">
    <property type="term" value="P:dGTP catabolic process"/>
    <property type="evidence" value="ECO:0007669"/>
    <property type="project" value="TreeGrafter"/>
</dbReference>
<dbReference type="EMBL" id="CP119311">
    <property type="protein sequence ID" value="WEK37454.1"/>
    <property type="molecule type" value="Genomic_DNA"/>
</dbReference>